<protein>
    <submittedName>
        <fullName evidence="1">Uncharacterized protein</fullName>
    </submittedName>
</protein>
<proteinExistence type="predicted"/>
<name>A0ACB9QCY5_9MYRT</name>
<gene>
    <name evidence="1" type="ORF">MLD38_020412</name>
</gene>
<evidence type="ECO:0000313" key="2">
    <source>
        <dbReference type="Proteomes" id="UP001057402"/>
    </source>
</evidence>
<evidence type="ECO:0000313" key="1">
    <source>
        <dbReference type="EMBL" id="KAI4364301.1"/>
    </source>
</evidence>
<reference evidence="2" key="1">
    <citation type="journal article" date="2023" name="Front. Plant Sci.">
        <title>Chromosomal-level genome assembly of Melastoma candidum provides insights into trichome evolution.</title>
        <authorList>
            <person name="Zhong Y."/>
            <person name="Wu W."/>
            <person name="Sun C."/>
            <person name="Zou P."/>
            <person name="Liu Y."/>
            <person name="Dai S."/>
            <person name="Zhou R."/>
        </authorList>
    </citation>
    <scope>NUCLEOTIDE SEQUENCE [LARGE SCALE GENOMIC DNA]</scope>
</reference>
<dbReference type="Proteomes" id="UP001057402">
    <property type="component" value="Chromosome 6"/>
</dbReference>
<organism evidence="1 2">
    <name type="scientific">Melastoma candidum</name>
    <dbReference type="NCBI Taxonomy" id="119954"/>
    <lineage>
        <taxon>Eukaryota</taxon>
        <taxon>Viridiplantae</taxon>
        <taxon>Streptophyta</taxon>
        <taxon>Embryophyta</taxon>
        <taxon>Tracheophyta</taxon>
        <taxon>Spermatophyta</taxon>
        <taxon>Magnoliopsida</taxon>
        <taxon>eudicotyledons</taxon>
        <taxon>Gunneridae</taxon>
        <taxon>Pentapetalae</taxon>
        <taxon>rosids</taxon>
        <taxon>malvids</taxon>
        <taxon>Myrtales</taxon>
        <taxon>Melastomataceae</taxon>
        <taxon>Melastomatoideae</taxon>
        <taxon>Melastomateae</taxon>
        <taxon>Melastoma</taxon>
    </lineage>
</organism>
<keyword evidence="2" id="KW-1185">Reference proteome</keyword>
<accession>A0ACB9QCY5</accession>
<sequence>MAATLAQAQQPLPEWERGNGISEAVDMAEMLRRESREWFLGFVERFLDADVGTLALSDNSQIAGMLSQFKSVNDWLVEIGSGEGGEMPRVSSDVIDGLRKNIYDYLLAHVESAAAALGNGPQSSLPAAPAAESKVRR</sequence>
<comment type="caution">
    <text evidence="1">The sequence shown here is derived from an EMBL/GenBank/DDBJ whole genome shotgun (WGS) entry which is preliminary data.</text>
</comment>
<dbReference type="EMBL" id="CM042885">
    <property type="protein sequence ID" value="KAI4364301.1"/>
    <property type="molecule type" value="Genomic_DNA"/>
</dbReference>